<proteinExistence type="predicted"/>
<sequence>MSRDGTPGICLSTILEPESSKDGVDSGKTTKNPLDLSLIFINTLVNNHNMQILIDTGATNAFINYKTLNSMKQYTRLNKHSSSFVLADGIAPFRVLGVVELQILFSNQITKISAHVAQNLCTDQIVSIELNTLQYHMKINQNVQTELIPVTLSNPLCIPRQSNRSAKVSIPIPFICSQFIPYYRFSLCNTTFIPHKFLQFRNHLAHITFSNTSHRSHFVRQGTRIGYLCRYSINKSDTKSSTYFNKSCGVTNEVGELPDFHAFYDITHTSNSILHRLCGAVINKIHPSIERDIHQLTKKITIQQQRDDFLKIHFRFHKIFDTTKHNTANSVV</sequence>
<dbReference type="SUPFAM" id="SSF50630">
    <property type="entry name" value="Acid proteases"/>
    <property type="match status" value="1"/>
</dbReference>
<organism evidence="3 5">
    <name type="scientific">Rotaria magnacalcarata</name>
    <dbReference type="NCBI Taxonomy" id="392030"/>
    <lineage>
        <taxon>Eukaryota</taxon>
        <taxon>Metazoa</taxon>
        <taxon>Spiralia</taxon>
        <taxon>Gnathifera</taxon>
        <taxon>Rotifera</taxon>
        <taxon>Eurotatoria</taxon>
        <taxon>Bdelloidea</taxon>
        <taxon>Philodinida</taxon>
        <taxon>Philodinidae</taxon>
        <taxon>Rotaria</taxon>
    </lineage>
</organism>
<dbReference type="Gene3D" id="2.40.70.10">
    <property type="entry name" value="Acid Proteases"/>
    <property type="match status" value="1"/>
</dbReference>
<comment type="caution">
    <text evidence="3">The sequence shown here is derived from an EMBL/GenBank/DDBJ whole genome shotgun (WGS) entry which is preliminary data.</text>
</comment>
<evidence type="ECO:0000313" key="3">
    <source>
        <dbReference type="EMBL" id="CAF3854905.1"/>
    </source>
</evidence>
<evidence type="ECO:0000313" key="4">
    <source>
        <dbReference type="EMBL" id="CAF3914565.1"/>
    </source>
</evidence>
<dbReference type="InterPro" id="IPR021109">
    <property type="entry name" value="Peptidase_aspartic_dom_sf"/>
</dbReference>
<dbReference type="CDD" id="cd00303">
    <property type="entry name" value="retropepsin_like"/>
    <property type="match status" value="1"/>
</dbReference>
<dbReference type="Proteomes" id="UP000663887">
    <property type="component" value="Unassembled WGS sequence"/>
</dbReference>
<dbReference type="EMBL" id="CAJOBF010001112">
    <property type="protein sequence ID" value="CAF3914565.1"/>
    <property type="molecule type" value="Genomic_DNA"/>
</dbReference>
<reference evidence="3" key="1">
    <citation type="submission" date="2021-02" db="EMBL/GenBank/DDBJ databases">
        <authorList>
            <person name="Nowell W R."/>
        </authorList>
    </citation>
    <scope>NUCLEOTIDE SEQUENCE</scope>
</reference>
<evidence type="ECO:0000313" key="1">
    <source>
        <dbReference type="EMBL" id="CAF2002134.1"/>
    </source>
</evidence>
<name>A0A819ENA3_9BILA</name>
<dbReference type="EMBL" id="CAJNRF010013761">
    <property type="protein sequence ID" value="CAF2151963.1"/>
    <property type="molecule type" value="Genomic_DNA"/>
</dbReference>
<accession>A0A819ENA3</accession>
<dbReference type="Proteomes" id="UP000663866">
    <property type="component" value="Unassembled WGS sequence"/>
</dbReference>
<dbReference type="EMBL" id="CAJNRG010000466">
    <property type="protein sequence ID" value="CAF2002134.1"/>
    <property type="molecule type" value="Genomic_DNA"/>
</dbReference>
<gene>
    <name evidence="3" type="ORF">OVN521_LOCUS7051</name>
    <name evidence="4" type="ORF">UXM345_LOCUS11269</name>
    <name evidence="2" type="ORF">WKI299_LOCUS30492</name>
    <name evidence="1" type="ORF">XDN619_LOCUS3354</name>
</gene>
<protein>
    <recommendedName>
        <fullName evidence="6">Peptidase A2 domain-containing protein</fullName>
    </recommendedName>
</protein>
<evidence type="ECO:0000313" key="5">
    <source>
        <dbReference type="Proteomes" id="UP000663866"/>
    </source>
</evidence>
<dbReference type="EMBL" id="CAJOBG010000761">
    <property type="protein sequence ID" value="CAF3854905.1"/>
    <property type="molecule type" value="Genomic_DNA"/>
</dbReference>
<dbReference type="Proteomes" id="UP000663842">
    <property type="component" value="Unassembled WGS sequence"/>
</dbReference>
<dbReference type="AlphaFoldDB" id="A0A819ENA3"/>
<evidence type="ECO:0000313" key="2">
    <source>
        <dbReference type="EMBL" id="CAF2151963.1"/>
    </source>
</evidence>
<dbReference type="Proteomes" id="UP000663856">
    <property type="component" value="Unassembled WGS sequence"/>
</dbReference>
<evidence type="ECO:0008006" key="6">
    <source>
        <dbReference type="Google" id="ProtNLM"/>
    </source>
</evidence>
<keyword evidence="5" id="KW-1185">Reference proteome</keyword>